<reference evidence="3" key="1">
    <citation type="submission" date="2020-02" db="EMBL/GenBank/DDBJ databases">
        <authorList>
            <person name="Meier V. D."/>
        </authorList>
    </citation>
    <scope>NUCLEOTIDE SEQUENCE</scope>
    <source>
        <strain evidence="3">AVDCRST_MAG74</strain>
    </source>
</reference>
<proteinExistence type="predicted"/>
<evidence type="ECO:0000256" key="1">
    <source>
        <dbReference type="SAM" id="SignalP"/>
    </source>
</evidence>
<organism evidence="3">
    <name type="scientific">uncultured Pyrinomonadaceae bacterium</name>
    <dbReference type="NCBI Taxonomy" id="2283094"/>
    <lineage>
        <taxon>Bacteria</taxon>
        <taxon>Pseudomonadati</taxon>
        <taxon>Acidobacteriota</taxon>
        <taxon>Blastocatellia</taxon>
        <taxon>Blastocatellales</taxon>
        <taxon>Pyrinomonadaceae</taxon>
        <taxon>environmental samples</taxon>
    </lineage>
</organism>
<dbReference type="AlphaFoldDB" id="A0A6J4Q7E1"/>
<gene>
    <name evidence="3" type="ORF">AVDCRST_MAG74-3842</name>
</gene>
<feature type="chain" id="PRO_5027090374" description="DUF4097 domain-containing protein" evidence="1">
    <location>
        <begin position="28"/>
        <end position="282"/>
    </location>
</feature>
<keyword evidence="1" id="KW-0732">Signal</keyword>
<evidence type="ECO:0000259" key="2">
    <source>
        <dbReference type="Pfam" id="PF13349"/>
    </source>
</evidence>
<dbReference type="Pfam" id="PF13349">
    <property type="entry name" value="DUF4097"/>
    <property type="match status" value="1"/>
</dbReference>
<dbReference type="EMBL" id="CADCUR010000313">
    <property type="protein sequence ID" value="CAA9432785.1"/>
    <property type="molecule type" value="Genomic_DNA"/>
</dbReference>
<name>A0A6J4Q7E1_9BACT</name>
<feature type="signal peptide" evidence="1">
    <location>
        <begin position="1"/>
        <end position="27"/>
    </location>
</feature>
<dbReference type="InterPro" id="IPR025164">
    <property type="entry name" value="Toastrack_DUF4097"/>
</dbReference>
<protein>
    <recommendedName>
        <fullName evidence="2">DUF4097 domain-containing protein</fullName>
    </recommendedName>
</protein>
<evidence type="ECO:0000313" key="3">
    <source>
        <dbReference type="EMBL" id="CAA9432785.1"/>
    </source>
</evidence>
<accession>A0A6J4Q7E1</accession>
<feature type="domain" description="DUF4097" evidence="2">
    <location>
        <begin position="141"/>
        <end position="275"/>
    </location>
</feature>
<sequence length="282" mass="29722">MMKINSGNAFFVLAAAILFLSGATVFAQDKNDKSVKNRGFCENYNYSSGDKVSYKEVRETTVRAGSLLNVDGGRNGGIMVRGEERSDVLIRACVQTAAATDEAARAMAKNIRIETSPNVRAENSADDAHWAVSYEILVPRSTNLKLEARNGGISISGVEGAMEFETTNGGLHLSDIAGEVRGRTTNGGVHVALSGGGWKGSGLDLQTTNGGVHLSMPETYAARVETGTVNGGFKSDIAALNVERTERTRGVRINTEINGGGAPIRLVTTNGGVKISSAVKNL</sequence>